<evidence type="ECO:0000313" key="3">
    <source>
        <dbReference type="Proteomes" id="UP000050867"/>
    </source>
</evidence>
<feature type="region of interest" description="Disordered" evidence="1">
    <location>
        <begin position="136"/>
        <end position="158"/>
    </location>
</feature>
<keyword evidence="3" id="KW-1185">Reference proteome</keyword>
<sequence length="158" mass="15867">MVCGEGRTAVDTVALSEEITREVTAVVTAHGTAVLIQAEDAPAGATVSLGQRLLHRIIGRPGSQPGVEGAVAELAEEPDDADAQGALRRQIKKVLLGDEELAADLAHMVGGYPGGATITASGHRAVAAQTIHGAVSTGDAITNHPGTGSTGGRDGHPN</sequence>
<dbReference type="STRING" id="76728.AQ490_13145"/>
<dbReference type="Proteomes" id="UP000050867">
    <property type="component" value="Unassembled WGS sequence"/>
</dbReference>
<evidence type="ECO:0000256" key="1">
    <source>
        <dbReference type="SAM" id="MobiDB-lite"/>
    </source>
</evidence>
<gene>
    <name evidence="2" type="ORF">AQ490_13145</name>
</gene>
<accession>A0A0T6LXY9</accession>
<comment type="caution">
    <text evidence="2">The sequence shown here is derived from an EMBL/GenBank/DDBJ whole genome shotgun (WGS) entry which is preliminary data.</text>
</comment>
<dbReference type="AlphaFoldDB" id="A0A0T6LXY9"/>
<proteinExistence type="predicted"/>
<organism evidence="2 3">
    <name type="scientific">Wenjunlia vitaminophila</name>
    <name type="common">Streptomyces vitaminophilus</name>
    <dbReference type="NCBI Taxonomy" id="76728"/>
    <lineage>
        <taxon>Bacteria</taxon>
        <taxon>Bacillati</taxon>
        <taxon>Actinomycetota</taxon>
        <taxon>Actinomycetes</taxon>
        <taxon>Kitasatosporales</taxon>
        <taxon>Streptomycetaceae</taxon>
        <taxon>Wenjunlia</taxon>
    </lineage>
</organism>
<protein>
    <submittedName>
        <fullName evidence="2">Uncharacterized protein</fullName>
    </submittedName>
</protein>
<reference evidence="2 3" key="1">
    <citation type="submission" date="2015-10" db="EMBL/GenBank/DDBJ databases">
        <title>Draft genome sequence of pyrrolomycin-producing Streptomyces vitaminophilus.</title>
        <authorList>
            <person name="Graham D.E."/>
            <person name="Mahan K.M."/>
            <person name="Klingeman D.M."/>
            <person name="Hettich R.L."/>
            <person name="Parry R.J."/>
        </authorList>
    </citation>
    <scope>NUCLEOTIDE SEQUENCE [LARGE SCALE GENOMIC DNA]</scope>
    <source>
        <strain evidence="2 3">ATCC 31673</strain>
    </source>
</reference>
<dbReference type="EMBL" id="LLZU01000003">
    <property type="protein sequence ID" value="KRV50893.1"/>
    <property type="molecule type" value="Genomic_DNA"/>
</dbReference>
<dbReference type="eggNOG" id="ENOG5033GWP">
    <property type="taxonomic scope" value="Bacteria"/>
</dbReference>
<name>A0A0T6LXY9_WENVI</name>
<evidence type="ECO:0000313" key="2">
    <source>
        <dbReference type="EMBL" id="KRV50893.1"/>
    </source>
</evidence>